<protein>
    <submittedName>
        <fullName evidence="3">Uncharacterized protein</fullName>
    </submittedName>
</protein>
<evidence type="ECO:0000256" key="2">
    <source>
        <dbReference type="SAM" id="MobiDB-lite"/>
    </source>
</evidence>
<dbReference type="OrthoDB" id="10547879at2759"/>
<comment type="caution">
    <text evidence="3">The sequence shown here is derived from an EMBL/GenBank/DDBJ whole genome shotgun (WGS) entry which is preliminary data.</text>
</comment>
<name>A0A1J4JL23_9EUKA</name>
<reference evidence="3" key="1">
    <citation type="submission" date="2016-10" db="EMBL/GenBank/DDBJ databases">
        <authorList>
            <person name="Benchimol M."/>
            <person name="Almeida L.G."/>
            <person name="Vasconcelos A.T."/>
            <person name="Perreira-Neves A."/>
            <person name="Rosa I.A."/>
            <person name="Tasca T."/>
            <person name="Bogo M.R."/>
            <person name="de Souza W."/>
        </authorList>
    </citation>
    <scope>NUCLEOTIDE SEQUENCE [LARGE SCALE GENOMIC DNA]</scope>
    <source>
        <strain evidence="3">K</strain>
    </source>
</reference>
<dbReference type="AlphaFoldDB" id="A0A1J4JL23"/>
<evidence type="ECO:0000313" key="4">
    <source>
        <dbReference type="Proteomes" id="UP000179807"/>
    </source>
</evidence>
<keyword evidence="1" id="KW-0175">Coiled coil</keyword>
<gene>
    <name evidence="3" type="ORF">TRFO_34565</name>
</gene>
<dbReference type="GeneID" id="94844434"/>
<dbReference type="EMBL" id="MLAK01001024">
    <property type="protein sequence ID" value="OHS99111.1"/>
    <property type="molecule type" value="Genomic_DNA"/>
</dbReference>
<keyword evidence="4" id="KW-1185">Reference proteome</keyword>
<feature type="coiled-coil region" evidence="1">
    <location>
        <begin position="215"/>
        <end position="260"/>
    </location>
</feature>
<feature type="compositionally biased region" description="Basic and acidic residues" evidence="2">
    <location>
        <begin position="270"/>
        <end position="297"/>
    </location>
</feature>
<proteinExistence type="predicted"/>
<dbReference type="VEuPathDB" id="TrichDB:TRFO_34565"/>
<accession>A0A1J4JL23</accession>
<sequence>MASRAPTMATTASSALSRLQTDIKPSDVHELKLKTQQILLKTRHLRTQLNRLNDRITSETNAINKTFEQQTDQAPVASNHKNSVSQLSRSVECAENTLANLKDEIENVRQNDKTFLVNELREEVKLAYCENQRLTKELQDRSLQANTAERLLQDAARKASSQNINELKASIREMQAANADLREKAIAYRSKRAKLLMEQTIAGHQEKKVSTQTIVDEANNRQEETTKEINKNAEELQDSKKEYEEKIGELQAILEEQRQKITDFLSGKMPEPKDEGEKEGDKEEDSEEKKDEENPEQ</sequence>
<dbReference type="Proteomes" id="UP000179807">
    <property type="component" value="Unassembled WGS sequence"/>
</dbReference>
<dbReference type="RefSeq" id="XP_068352248.1">
    <property type="nucleotide sequence ID" value="XM_068509730.1"/>
</dbReference>
<organism evidence="3 4">
    <name type="scientific">Tritrichomonas foetus</name>
    <dbReference type="NCBI Taxonomy" id="1144522"/>
    <lineage>
        <taxon>Eukaryota</taxon>
        <taxon>Metamonada</taxon>
        <taxon>Parabasalia</taxon>
        <taxon>Tritrichomonadida</taxon>
        <taxon>Tritrichomonadidae</taxon>
        <taxon>Tritrichomonas</taxon>
    </lineage>
</organism>
<feature type="region of interest" description="Disordered" evidence="2">
    <location>
        <begin position="261"/>
        <end position="297"/>
    </location>
</feature>
<evidence type="ECO:0000313" key="3">
    <source>
        <dbReference type="EMBL" id="OHS99111.1"/>
    </source>
</evidence>
<feature type="coiled-coil region" evidence="1">
    <location>
        <begin position="84"/>
        <end position="191"/>
    </location>
</feature>
<evidence type="ECO:0000256" key="1">
    <source>
        <dbReference type="SAM" id="Coils"/>
    </source>
</evidence>